<keyword evidence="3 8" id="KW-0548">Nucleotidyltransferase</keyword>
<dbReference type="InterPro" id="IPR003846">
    <property type="entry name" value="SelO"/>
</dbReference>
<feature type="binding site" evidence="8">
    <location>
        <position position="173"/>
    </location>
    <ligand>
        <name>ATP</name>
        <dbReference type="ChEBI" id="CHEBI:30616"/>
    </ligand>
</feature>
<dbReference type="PANTHER" id="PTHR32057:SF14">
    <property type="entry name" value="PROTEIN ADENYLYLTRANSFERASE SELO, MITOCHONDRIAL"/>
    <property type="match status" value="1"/>
</dbReference>
<dbReference type="Proteomes" id="UP000238392">
    <property type="component" value="Unassembled WGS sequence"/>
</dbReference>
<dbReference type="RefSeq" id="WP_106263946.1">
    <property type="nucleotide sequence ID" value="NZ_PVTQ01000005.1"/>
</dbReference>
<evidence type="ECO:0000256" key="4">
    <source>
        <dbReference type="ARBA" id="ARBA00022723"/>
    </source>
</evidence>
<accession>A0A2T0WTV4</accession>
<evidence type="ECO:0000256" key="5">
    <source>
        <dbReference type="ARBA" id="ARBA00022741"/>
    </source>
</evidence>
<comment type="similarity">
    <text evidence="1 8">Belongs to the SELO family.</text>
</comment>
<organism evidence="10 11">
    <name type="scientific">Donghicola tyrosinivorans</name>
    <dbReference type="NCBI Taxonomy" id="1652492"/>
    <lineage>
        <taxon>Bacteria</taxon>
        <taxon>Pseudomonadati</taxon>
        <taxon>Pseudomonadota</taxon>
        <taxon>Alphaproteobacteria</taxon>
        <taxon>Rhodobacterales</taxon>
        <taxon>Roseobacteraceae</taxon>
        <taxon>Donghicola</taxon>
    </lineage>
</organism>
<dbReference type="GO" id="GO:0070733">
    <property type="term" value="F:AMPylase activity"/>
    <property type="evidence" value="ECO:0007669"/>
    <property type="project" value="UniProtKB-EC"/>
</dbReference>
<feature type="active site" description="Proton acceptor" evidence="8">
    <location>
        <position position="245"/>
    </location>
</feature>
<evidence type="ECO:0000256" key="1">
    <source>
        <dbReference type="ARBA" id="ARBA00009747"/>
    </source>
</evidence>
<comment type="catalytic activity">
    <reaction evidence="8">
        <text>L-tyrosyl-[protein] + UTP = O-(5'-uridylyl)-L-tyrosyl-[protein] + diphosphate</text>
        <dbReference type="Rhea" id="RHEA:83887"/>
        <dbReference type="Rhea" id="RHEA-COMP:10136"/>
        <dbReference type="Rhea" id="RHEA-COMP:20238"/>
        <dbReference type="ChEBI" id="CHEBI:33019"/>
        <dbReference type="ChEBI" id="CHEBI:46398"/>
        <dbReference type="ChEBI" id="CHEBI:46858"/>
        <dbReference type="ChEBI" id="CHEBI:90602"/>
    </reaction>
</comment>
<dbReference type="GO" id="GO:0005524">
    <property type="term" value="F:ATP binding"/>
    <property type="evidence" value="ECO:0007669"/>
    <property type="project" value="UniProtKB-UniRule"/>
</dbReference>
<keyword evidence="4 8" id="KW-0479">Metal-binding</keyword>
<dbReference type="OrthoDB" id="9776281at2"/>
<dbReference type="HAMAP" id="MF_00692">
    <property type="entry name" value="SelO"/>
    <property type="match status" value="1"/>
</dbReference>
<protein>
    <recommendedName>
        <fullName evidence="8">Protein nucleotidyltransferase YdiU</fullName>
        <ecNumber evidence="8">2.7.7.-</ecNumber>
    </recommendedName>
    <alternativeName>
        <fullName evidence="8">Protein adenylyltransferase YdiU</fullName>
        <ecNumber evidence="8">2.7.7.108</ecNumber>
    </alternativeName>
    <alternativeName>
        <fullName evidence="8">Protein uridylyltransferase YdiU</fullName>
        <ecNumber evidence="8">2.7.7.-</ecNumber>
    </alternativeName>
</protein>
<keyword evidence="5 8" id="KW-0547">Nucleotide-binding</keyword>
<evidence type="ECO:0000256" key="6">
    <source>
        <dbReference type="ARBA" id="ARBA00022840"/>
    </source>
</evidence>
<gene>
    <name evidence="8" type="primary">ydiU</name>
    <name evidence="8" type="synonym">selO</name>
    <name evidence="10" type="ORF">CLV74_105105</name>
</gene>
<dbReference type="GO" id="GO:0030145">
    <property type="term" value="F:manganese ion binding"/>
    <property type="evidence" value="ECO:0007669"/>
    <property type="project" value="UniProtKB-UniRule"/>
</dbReference>
<dbReference type="EMBL" id="PVTQ01000005">
    <property type="protein sequence ID" value="PRY90125.1"/>
    <property type="molecule type" value="Genomic_DNA"/>
</dbReference>
<reference evidence="10 11" key="1">
    <citation type="submission" date="2018-03" db="EMBL/GenBank/DDBJ databases">
        <title>Genomic Encyclopedia of Archaeal and Bacterial Type Strains, Phase II (KMG-II): from individual species to whole genera.</title>
        <authorList>
            <person name="Goeker M."/>
        </authorList>
    </citation>
    <scope>NUCLEOTIDE SEQUENCE [LARGE SCALE GENOMIC DNA]</scope>
    <source>
        <strain evidence="10 11">DSM 100212</strain>
    </source>
</reference>
<comment type="cofactor">
    <cofactor evidence="8">
        <name>Mg(2+)</name>
        <dbReference type="ChEBI" id="CHEBI:18420"/>
    </cofactor>
    <cofactor evidence="8">
        <name>Mn(2+)</name>
        <dbReference type="ChEBI" id="CHEBI:29035"/>
    </cofactor>
</comment>
<dbReference type="NCBIfam" id="NF000658">
    <property type="entry name" value="PRK00029.1"/>
    <property type="match status" value="1"/>
</dbReference>
<keyword evidence="7 8" id="KW-0460">Magnesium</keyword>
<evidence type="ECO:0000313" key="11">
    <source>
        <dbReference type="Proteomes" id="UP000238392"/>
    </source>
</evidence>
<feature type="binding site" evidence="8">
    <location>
        <position position="110"/>
    </location>
    <ligand>
        <name>ATP</name>
        <dbReference type="ChEBI" id="CHEBI:30616"/>
    </ligand>
</feature>
<evidence type="ECO:0000256" key="2">
    <source>
        <dbReference type="ARBA" id="ARBA00022679"/>
    </source>
</evidence>
<feature type="binding site" evidence="8">
    <location>
        <position position="246"/>
    </location>
    <ligand>
        <name>Mg(2+)</name>
        <dbReference type="ChEBI" id="CHEBI:18420"/>
    </ligand>
</feature>
<feature type="binding site" evidence="8">
    <location>
        <position position="122"/>
    </location>
    <ligand>
        <name>ATP</name>
        <dbReference type="ChEBI" id="CHEBI:30616"/>
    </ligand>
</feature>
<keyword evidence="6 8" id="KW-0067">ATP-binding</keyword>
<keyword evidence="2 8" id="KW-0808">Transferase</keyword>
<evidence type="ECO:0000256" key="7">
    <source>
        <dbReference type="ARBA" id="ARBA00022842"/>
    </source>
</evidence>
<dbReference type="GO" id="GO:0000287">
    <property type="term" value="F:magnesium ion binding"/>
    <property type="evidence" value="ECO:0007669"/>
    <property type="project" value="UniProtKB-UniRule"/>
</dbReference>
<comment type="catalytic activity">
    <reaction evidence="8">
        <text>L-seryl-[protein] + UTP = O-(5'-uridylyl)-L-seryl-[protein] + diphosphate</text>
        <dbReference type="Rhea" id="RHEA:64604"/>
        <dbReference type="Rhea" id="RHEA-COMP:9863"/>
        <dbReference type="Rhea" id="RHEA-COMP:16635"/>
        <dbReference type="ChEBI" id="CHEBI:29999"/>
        <dbReference type="ChEBI" id="CHEBI:33019"/>
        <dbReference type="ChEBI" id="CHEBI:46398"/>
        <dbReference type="ChEBI" id="CHEBI:156051"/>
    </reaction>
</comment>
<feature type="region of interest" description="Disordered" evidence="9">
    <location>
        <begin position="452"/>
        <end position="473"/>
    </location>
</feature>
<evidence type="ECO:0000313" key="10">
    <source>
        <dbReference type="EMBL" id="PRY90125.1"/>
    </source>
</evidence>
<keyword evidence="8" id="KW-0464">Manganese</keyword>
<feature type="binding site" evidence="8">
    <location>
        <position position="87"/>
    </location>
    <ligand>
        <name>ATP</name>
        <dbReference type="ChEBI" id="CHEBI:30616"/>
    </ligand>
</feature>
<dbReference type="EC" id="2.7.7.108" evidence="8"/>
<feature type="binding site" evidence="8">
    <location>
        <position position="255"/>
    </location>
    <ligand>
        <name>Mg(2+)</name>
        <dbReference type="ChEBI" id="CHEBI:18420"/>
    </ligand>
</feature>
<dbReference type="Pfam" id="PF02696">
    <property type="entry name" value="SelO"/>
    <property type="match status" value="1"/>
</dbReference>
<comment type="function">
    <text evidence="8">Nucleotidyltransferase involved in the post-translational modification of proteins. It can catalyze the addition of adenosine monophosphate (AMP) or uridine monophosphate (UMP) to a protein, resulting in modifications known as AMPylation and UMPylation.</text>
</comment>
<sequence>MPLNFAFDNSYARLPDRFFARQNAAKAPAPRLLAYNTALADELGLGSEASDVELAQIFSGTVTPDGAAPLAQAYAGHQFGGFSPQLGDGRALLVGEVLGKDGQRFDIQLKGSGRTPFSRRGDGKAWLGPVLREYVVSEAMHALGVPTTRALAAVATGDTVLRQTALPGAVLTRVAASHLRIGTFQYFAVRDDRDALQTLMDYAIARHDPQADGPAAFLQGCIDRQVKLIPQWMGLGFIHGVMNTDNCAISGQTIDYGPCAFMDDFHPNMTFSSIDHQGRYSYSNQMHVLVWNLAQLASALVPLNADEDAAVEDYTIRINKMPEALKAEWLRIFCAKIGISTPQRDDQRLIERLLALMAANHSDFTNTFRALVDGNARDQFSDRDAFDQWEKDWKARIVNEPDPQALMARSNPVYIPRNHWIEQMIDAALEGDLAPMQRLMTVLANPYTVQDGAEDLRRPPTPDEVVPQTFCGT</sequence>
<comment type="catalytic activity">
    <reaction evidence="8">
        <text>L-threonyl-[protein] + ATP = 3-O-(5'-adenylyl)-L-threonyl-[protein] + diphosphate</text>
        <dbReference type="Rhea" id="RHEA:54292"/>
        <dbReference type="Rhea" id="RHEA-COMP:11060"/>
        <dbReference type="Rhea" id="RHEA-COMP:13847"/>
        <dbReference type="ChEBI" id="CHEBI:30013"/>
        <dbReference type="ChEBI" id="CHEBI:30616"/>
        <dbReference type="ChEBI" id="CHEBI:33019"/>
        <dbReference type="ChEBI" id="CHEBI:138113"/>
        <dbReference type="EC" id="2.7.7.108"/>
    </reaction>
</comment>
<feature type="binding site" evidence="8">
    <location>
        <position position="123"/>
    </location>
    <ligand>
        <name>ATP</name>
        <dbReference type="ChEBI" id="CHEBI:30616"/>
    </ligand>
</feature>
<dbReference type="EC" id="2.7.7.-" evidence="8"/>
<comment type="catalytic activity">
    <reaction evidence="8">
        <text>L-tyrosyl-[protein] + ATP = O-(5'-adenylyl)-L-tyrosyl-[protein] + diphosphate</text>
        <dbReference type="Rhea" id="RHEA:54288"/>
        <dbReference type="Rhea" id="RHEA-COMP:10136"/>
        <dbReference type="Rhea" id="RHEA-COMP:13846"/>
        <dbReference type="ChEBI" id="CHEBI:30616"/>
        <dbReference type="ChEBI" id="CHEBI:33019"/>
        <dbReference type="ChEBI" id="CHEBI:46858"/>
        <dbReference type="ChEBI" id="CHEBI:83624"/>
        <dbReference type="EC" id="2.7.7.108"/>
    </reaction>
</comment>
<proteinExistence type="inferred from homology"/>
<name>A0A2T0WTV4_9RHOB</name>
<feature type="binding site" evidence="8">
    <location>
        <position position="90"/>
    </location>
    <ligand>
        <name>ATP</name>
        <dbReference type="ChEBI" id="CHEBI:30616"/>
    </ligand>
</feature>
<feature type="binding site" evidence="8">
    <location>
        <position position="89"/>
    </location>
    <ligand>
        <name>ATP</name>
        <dbReference type="ChEBI" id="CHEBI:30616"/>
    </ligand>
</feature>
<evidence type="ECO:0000256" key="3">
    <source>
        <dbReference type="ARBA" id="ARBA00022695"/>
    </source>
</evidence>
<comment type="catalytic activity">
    <reaction evidence="8">
        <text>L-seryl-[protein] + ATP = 3-O-(5'-adenylyl)-L-seryl-[protein] + diphosphate</text>
        <dbReference type="Rhea" id="RHEA:58120"/>
        <dbReference type="Rhea" id="RHEA-COMP:9863"/>
        <dbReference type="Rhea" id="RHEA-COMP:15073"/>
        <dbReference type="ChEBI" id="CHEBI:29999"/>
        <dbReference type="ChEBI" id="CHEBI:30616"/>
        <dbReference type="ChEBI" id="CHEBI:33019"/>
        <dbReference type="ChEBI" id="CHEBI:142516"/>
        <dbReference type="EC" id="2.7.7.108"/>
    </reaction>
</comment>
<dbReference type="PANTHER" id="PTHR32057">
    <property type="entry name" value="PROTEIN ADENYLYLTRANSFERASE SELO, MITOCHONDRIAL"/>
    <property type="match status" value="1"/>
</dbReference>
<evidence type="ECO:0000256" key="9">
    <source>
        <dbReference type="SAM" id="MobiDB-lite"/>
    </source>
</evidence>
<evidence type="ECO:0000256" key="8">
    <source>
        <dbReference type="HAMAP-Rule" id="MF_00692"/>
    </source>
</evidence>
<keyword evidence="11" id="KW-1185">Reference proteome</keyword>
<comment type="catalytic activity">
    <reaction evidence="8">
        <text>L-histidyl-[protein] + UTP = N(tele)-(5'-uridylyl)-L-histidyl-[protein] + diphosphate</text>
        <dbReference type="Rhea" id="RHEA:83891"/>
        <dbReference type="Rhea" id="RHEA-COMP:9745"/>
        <dbReference type="Rhea" id="RHEA-COMP:20239"/>
        <dbReference type="ChEBI" id="CHEBI:29979"/>
        <dbReference type="ChEBI" id="CHEBI:33019"/>
        <dbReference type="ChEBI" id="CHEBI:46398"/>
        <dbReference type="ChEBI" id="CHEBI:233474"/>
    </reaction>
</comment>
<feature type="binding site" evidence="8">
    <location>
        <position position="180"/>
    </location>
    <ligand>
        <name>ATP</name>
        <dbReference type="ChEBI" id="CHEBI:30616"/>
    </ligand>
</feature>
<feature type="binding site" evidence="8">
    <location>
        <position position="255"/>
    </location>
    <ligand>
        <name>ATP</name>
        <dbReference type="ChEBI" id="CHEBI:30616"/>
    </ligand>
</feature>
<dbReference type="AlphaFoldDB" id="A0A2T0WTV4"/>
<comment type="caution">
    <text evidence="10">The sequence shown here is derived from an EMBL/GenBank/DDBJ whole genome shotgun (WGS) entry which is preliminary data.</text>
</comment>